<feature type="transmembrane region" description="Helical" evidence="8">
    <location>
        <begin position="389"/>
        <end position="412"/>
    </location>
</feature>
<feature type="transmembrane region" description="Helical" evidence="8">
    <location>
        <begin position="39"/>
        <end position="63"/>
    </location>
</feature>
<evidence type="ECO:0000256" key="5">
    <source>
        <dbReference type="ARBA" id="ARBA00023136"/>
    </source>
</evidence>
<dbReference type="EMBL" id="CP071520">
    <property type="protein sequence ID" value="QSX94418.1"/>
    <property type="molecule type" value="Genomic_DNA"/>
</dbReference>
<dbReference type="Proteomes" id="UP000662821">
    <property type="component" value="Chromosome"/>
</dbReference>
<evidence type="ECO:0000313" key="11">
    <source>
        <dbReference type="Proteomes" id="UP000662821"/>
    </source>
</evidence>
<feature type="transmembrane region" description="Helical" evidence="8">
    <location>
        <begin position="302"/>
        <end position="320"/>
    </location>
</feature>
<evidence type="ECO:0000256" key="1">
    <source>
        <dbReference type="ARBA" id="ARBA00004141"/>
    </source>
</evidence>
<keyword evidence="4 8" id="KW-1133">Transmembrane helix</keyword>
<feature type="transmembrane region" description="Helical" evidence="8">
    <location>
        <begin position="424"/>
        <end position="444"/>
    </location>
</feature>
<evidence type="ECO:0000256" key="8">
    <source>
        <dbReference type="SAM" id="Phobius"/>
    </source>
</evidence>
<sequence length="451" mass="48379">METSMTIAHAATPATPAPVLDAATVQLEQQVMRKVSRHLLGFLFLLFVFSFLDRINIGFAGLTMMQDLGLSGTQFGFATTLFYIAYIACSIPSNIVLARIGARKWIGSMMIAWGLASTATLFASGPASLYALRFLVGVTEAGFLPGMLLYLTYWFPSAYRARANALFMIAMPVTAAIGSALSGLILGLDGHWGLKGWQWLFLLEGMPSVLLGLAVYGYLDDSPSKANWLGKLEQQVLARMLAAEHKPVAAKEKGSVLAEMCSPTVLKFGIAYFCLVNTLAMVAVWTPLIVKSFSGDASNTQIGLLAAIPQVCTVIGMIAWGRRSDRLQERRWHIVWPMLLSAFGWLFTAYSANPIVQLLGVCMASTGAYTAMSVFWTTPDRALSLGARAIGIAVINATGNIGSALNPVVVGWLKDLTHSFATGLLYASVLLVAGAAIVLTLPIARGGKDHT</sequence>
<feature type="transmembrane region" description="Helical" evidence="8">
    <location>
        <begin position="270"/>
        <end position="290"/>
    </location>
</feature>
<keyword evidence="3 8" id="KW-0812">Transmembrane</keyword>
<feature type="transmembrane region" description="Helical" evidence="8">
    <location>
        <begin position="105"/>
        <end position="124"/>
    </location>
</feature>
<evidence type="ECO:0000256" key="2">
    <source>
        <dbReference type="ARBA" id="ARBA00022448"/>
    </source>
</evidence>
<dbReference type="Pfam" id="PF07690">
    <property type="entry name" value="MFS_1"/>
    <property type="match status" value="1"/>
</dbReference>
<feature type="transmembrane region" description="Helical" evidence="8">
    <location>
        <begin position="165"/>
        <end position="187"/>
    </location>
</feature>
<dbReference type="InterPro" id="IPR011701">
    <property type="entry name" value="MFS"/>
</dbReference>
<feature type="transmembrane region" description="Helical" evidence="8">
    <location>
        <begin position="130"/>
        <end position="153"/>
    </location>
</feature>
<evidence type="ECO:0000259" key="9">
    <source>
        <dbReference type="PROSITE" id="PS50850"/>
    </source>
</evidence>
<feature type="transmembrane region" description="Helical" evidence="8">
    <location>
        <begin position="332"/>
        <end position="352"/>
    </location>
</feature>
<name>A0AAJ4MP39_9BURK</name>
<dbReference type="AlphaFoldDB" id="A0AAJ4MP39"/>
<dbReference type="Gene3D" id="1.20.1250.20">
    <property type="entry name" value="MFS general substrate transporter like domains"/>
    <property type="match status" value="2"/>
</dbReference>
<evidence type="ECO:0000256" key="6">
    <source>
        <dbReference type="ARBA" id="ARBA00058119"/>
    </source>
</evidence>
<keyword evidence="2" id="KW-0813">Transport</keyword>
<dbReference type="GO" id="GO:0005886">
    <property type="term" value="C:plasma membrane"/>
    <property type="evidence" value="ECO:0007669"/>
    <property type="project" value="TreeGrafter"/>
</dbReference>
<feature type="domain" description="Major facilitator superfamily (MFS) profile" evidence="9">
    <location>
        <begin position="39"/>
        <end position="445"/>
    </location>
</feature>
<dbReference type="PROSITE" id="PS50850">
    <property type="entry name" value="MFS"/>
    <property type="match status" value="1"/>
</dbReference>
<organism evidence="10 11">
    <name type="scientific">Janthinobacterium lividum</name>
    <dbReference type="NCBI Taxonomy" id="29581"/>
    <lineage>
        <taxon>Bacteria</taxon>
        <taxon>Pseudomonadati</taxon>
        <taxon>Pseudomonadota</taxon>
        <taxon>Betaproteobacteria</taxon>
        <taxon>Burkholderiales</taxon>
        <taxon>Oxalobacteraceae</taxon>
        <taxon>Janthinobacterium</taxon>
    </lineage>
</organism>
<dbReference type="FunFam" id="1.20.1250.20:FF:000018">
    <property type="entry name" value="MFS transporter permease"/>
    <property type="match status" value="1"/>
</dbReference>
<dbReference type="CDD" id="cd17319">
    <property type="entry name" value="MFS_ExuT_GudP_like"/>
    <property type="match status" value="1"/>
</dbReference>
<protein>
    <recommendedName>
        <fullName evidence="7">Putative tartrate transporter</fullName>
    </recommendedName>
</protein>
<proteinExistence type="predicted"/>
<evidence type="ECO:0000256" key="4">
    <source>
        <dbReference type="ARBA" id="ARBA00022989"/>
    </source>
</evidence>
<feature type="transmembrane region" description="Helical" evidence="8">
    <location>
        <begin position="199"/>
        <end position="219"/>
    </location>
</feature>
<dbReference type="SUPFAM" id="SSF103473">
    <property type="entry name" value="MFS general substrate transporter"/>
    <property type="match status" value="1"/>
</dbReference>
<dbReference type="FunFam" id="1.20.1250.20:FF:000126">
    <property type="entry name" value="MFS transporter permease"/>
    <property type="match status" value="1"/>
</dbReference>
<feature type="transmembrane region" description="Helical" evidence="8">
    <location>
        <begin position="358"/>
        <end position="377"/>
    </location>
</feature>
<dbReference type="GO" id="GO:0022857">
    <property type="term" value="F:transmembrane transporter activity"/>
    <property type="evidence" value="ECO:0007669"/>
    <property type="project" value="InterPro"/>
</dbReference>
<evidence type="ECO:0000256" key="7">
    <source>
        <dbReference type="ARBA" id="ARBA00074139"/>
    </source>
</evidence>
<evidence type="ECO:0000313" key="10">
    <source>
        <dbReference type="EMBL" id="QSX94418.1"/>
    </source>
</evidence>
<accession>A0AAJ4MP39</accession>
<comment type="subcellular location">
    <subcellularLocation>
        <location evidence="1">Membrane</location>
        <topology evidence="1">Multi-pass membrane protein</topology>
    </subcellularLocation>
</comment>
<feature type="transmembrane region" description="Helical" evidence="8">
    <location>
        <begin position="75"/>
        <end position="98"/>
    </location>
</feature>
<dbReference type="PANTHER" id="PTHR43791:SF102">
    <property type="entry name" value="4-HYDROXYPHENYLACETATE CATABOLISM PROTEIN"/>
    <property type="match status" value="1"/>
</dbReference>
<dbReference type="InterPro" id="IPR020846">
    <property type="entry name" value="MFS_dom"/>
</dbReference>
<gene>
    <name evidence="10" type="ORF">J3P46_16915</name>
</gene>
<dbReference type="InterPro" id="IPR036259">
    <property type="entry name" value="MFS_trans_sf"/>
</dbReference>
<evidence type="ECO:0000256" key="3">
    <source>
        <dbReference type="ARBA" id="ARBA00022692"/>
    </source>
</evidence>
<keyword evidence="5 8" id="KW-0472">Membrane</keyword>
<comment type="function">
    <text evidence="6">Component of the tartrate utilization system and may allow entry of tartrate and tartrate dehydrogenase.</text>
</comment>
<reference evidence="10 11" key="1">
    <citation type="submission" date="2021-03" db="EMBL/GenBank/DDBJ databases">
        <title>Draft genome sequence of Janthinobacterium sp. strain PLB02 isolated from infected primmorphs (Lubomirskia baicalensis).</title>
        <authorList>
            <person name="Chernogor L.I."/>
            <person name="Belikov S.I."/>
            <person name="Petrushin I.S."/>
        </authorList>
    </citation>
    <scope>NUCLEOTIDE SEQUENCE [LARGE SCALE GENOMIC DNA]</scope>
    <source>
        <strain evidence="10 11">PLB02</strain>
    </source>
</reference>
<dbReference type="PANTHER" id="PTHR43791">
    <property type="entry name" value="PERMEASE-RELATED"/>
    <property type="match status" value="1"/>
</dbReference>